<dbReference type="Gene3D" id="3.40.1110.10">
    <property type="entry name" value="Calcium-transporting ATPase, cytoplasmic domain N"/>
    <property type="match status" value="2"/>
</dbReference>
<dbReference type="AlphaFoldDB" id="A0A510PQH9"/>
<keyword evidence="6 8" id="KW-1133">Transmembrane helix</keyword>
<evidence type="ECO:0000256" key="5">
    <source>
        <dbReference type="ARBA" id="ARBA00022967"/>
    </source>
</evidence>
<dbReference type="InterPro" id="IPR023214">
    <property type="entry name" value="HAD_sf"/>
</dbReference>
<dbReference type="PRINTS" id="PR00119">
    <property type="entry name" value="CATATPASE"/>
</dbReference>
<evidence type="ECO:0000259" key="9">
    <source>
        <dbReference type="SMART" id="SM00831"/>
    </source>
</evidence>
<dbReference type="GO" id="GO:0005524">
    <property type="term" value="F:ATP binding"/>
    <property type="evidence" value="ECO:0007669"/>
    <property type="project" value="UniProtKB-KW"/>
</dbReference>
<dbReference type="SMART" id="SM00831">
    <property type="entry name" value="Cation_ATPase_N"/>
    <property type="match status" value="1"/>
</dbReference>
<feature type="transmembrane region" description="Helical" evidence="8">
    <location>
        <begin position="752"/>
        <end position="773"/>
    </location>
</feature>
<dbReference type="InterPro" id="IPR018303">
    <property type="entry name" value="ATPase_P-typ_P_site"/>
</dbReference>
<dbReference type="Pfam" id="PF00689">
    <property type="entry name" value="Cation_ATPase_C"/>
    <property type="match status" value="1"/>
</dbReference>
<dbReference type="InterPro" id="IPR059000">
    <property type="entry name" value="ATPase_P-type_domA"/>
</dbReference>
<dbReference type="InterPro" id="IPR008250">
    <property type="entry name" value="ATPase_P-typ_transduc_dom_A_sf"/>
</dbReference>
<evidence type="ECO:0000256" key="7">
    <source>
        <dbReference type="ARBA" id="ARBA00023136"/>
    </source>
</evidence>
<dbReference type="InterPro" id="IPR023298">
    <property type="entry name" value="ATPase_P-typ_TM_dom_sf"/>
</dbReference>
<reference evidence="10 11" key="1">
    <citation type="journal article" date="2019" name="Appl. Environ. Microbiol.">
        <title>Co-occurrence of broad and narrow host-range viruses infecting the toxic bloom-forming cyanobacterium Microcystis aeruginosa.</title>
        <authorList>
            <person name="Morimoto D."/>
            <person name="Tominaga K."/>
            <person name="Nishimura Y."/>
            <person name="Yoshida N."/>
            <person name="Kimura S."/>
            <person name="Sako Y."/>
            <person name="Yoshida T."/>
        </authorList>
    </citation>
    <scope>NUCLEOTIDE SEQUENCE [LARGE SCALE GENOMIC DNA]</scope>
    <source>
        <strain evidence="10 11">11-30S32</strain>
    </source>
</reference>
<comment type="caution">
    <text evidence="10">The sequence shown here is derived from an EMBL/GenBank/DDBJ whole genome shotgun (WGS) entry which is preliminary data.</text>
</comment>
<organism evidence="10 11">
    <name type="scientific">Microcystis aeruginosa 11-30S32</name>
    <dbReference type="NCBI Taxonomy" id="2358142"/>
    <lineage>
        <taxon>Bacteria</taxon>
        <taxon>Bacillati</taxon>
        <taxon>Cyanobacteriota</taxon>
        <taxon>Cyanophyceae</taxon>
        <taxon>Oscillatoriophycideae</taxon>
        <taxon>Chroococcales</taxon>
        <taxon>Microcystaceae</taxon>
        <taxon>Microcystis</taxon>
    </lineage>
</organism>
<dbReference type="SUPFAM" id="SSF81653">
    <property type="entry name" value="Calcium ATPase, transduction domain A"/>
    <property type="match status" value="1"/>
</dbReference>
<feature type="transmembrane region" description="Helical" evidence="8">
    <location>
        <begin position="242"/>
        <end position="260"/>
    </location>
</feature>
<evidence type="ECO:0000256" key="1">
    <source>
        <dbReference type="ARBA" id="ARBA00004141"/>
    </source>
</evidence>
<feature type="transmembrane region" description="Helical" evidence="8">
    <location>
        <begin position="272"/>
        <end position="296"/>
    </location>
</feature>
<dbReference type="Gene3D" id="2.70.150.10">
    <property type="entry name" value="Calcium-transporting ATPase, cytoplasmic transduction domain A"/>
    <property type="match status" value="1"/>
</dbReference>
<sequence>MVAHIQNRQFNGLSSQEAGDRLKQHGYNELPSTQHRTFLRIALDIIQEPIFLLLIACGVIYLFLGDAQEALILLGFVFFIIGINLYQEQKTERSLEALRDLSSPRALVIRDGERQRIAGREVVQGDLIVVEEGDRVPADAILLWSTHLTIDESLLTGESVPVRKRTIQLEEDPEKLSATLRPGGDDLPTVYSGTLAVQGQGIAQVQATGIHTEMGKIGKALQTVEPEDTVLQKETRRIVGKLTMIALAICAAVVVIYGLTRADWLHGFLAGLALAMAILPNEIPVVLAIFLALGAWRFSQKQVLTRRIPVVETLGSVTVLCVDKTGTLTLNQMAVKQLLVYSGSNAYLYDVTLHEREPLPEVLHPLIEFGILASRKDPFDPMEKALQQIGWDYLAKTEHLHSDWQLLREYPLSTDLLAMSCVWESLTGELTVAAKGAPEAIADLCHFSPIQQQELAEQIQFMAREGLRVLGVAQGRKIGTLPKTHALESSGPLAYLESDDRLPVQQHDFEFEFVGLIGLEDPVRPTVAPAISECYGAGIRVVMITGDYPVTAQNIARQIGLRPLDKVITGRELEQMGESELRDRIQSTNIFARVVPEQKLLIVNALKRSGEIVAMTGDGVNDAPALKSAHIGIAMGERGTDVARESADLVLLKDDFSSIVESVKLGRRIFDNLKKGMAYTLAVHVPIAGMSLIPVMFGWPLVLLPIHIAFLHLIIDPACTVVFEAEPAESDIMRRPPRNPKEPLFSRRTLRLALLQGISVLVVLLIVFAIAYNNGNSEFDARALAFTTLIISNLAMILTNRSWSRTIPEMLQAPNQALWWVIGGGLLFLGLVLYVPLLRHLFSFSFLHTDDLLVSLVSGVVSIFWFEGLKLWNRRNLTSSPP</sequence>
<dbReference type="InterPro" id="IPR006068">
    <property type="entry name" value="ATPase_P-typ_cation-transptr_C"/>
</dbReference>
<dbReference type="SUPFAM" id="SSF81660">
    <property type="entry name" value="Metal cation-transporting ATPase, ATP-binding domain N"/>
    <property type="match status" value="1"/>
</dbReference>
<gene>
    <name evidence="10" type="ORF">MAE30S32_43650</name>
</gene>
<dbReference type="SFLD" id="SFLDG00002">
    <property type="entry name" value="C1.7:_P-type_atpase_like"/>
    <property type="match status" value="1"/>
</dbReference>
<dbReference type="GO" id="GO:0016020">
    <property type="term" value="C:membrane"/>
    <property type="evidence" value="ECO:0007669"/>
    <property type="project" value="UniProtKB-SubCell"/>
</dbReference>
<dbReference type="PROSITE" id="PS00154">
    <property type="entry name" value="ATPASE_E1_E2"/>
    <property type="match status" value="1"/>
</dbReference>
<evidence type="ECO:0000313" key="10">
    <source>
        <dbReference type="EMBL" id="GCA95713.1"/>
    </source>
</evidence>
<keyword evidence="7 8" id="KW-0472">Membrane</keyword>
<evidence type="ECO:0000256" key="2">
    <source>
        <dbReference type="ARBA" id="ARBA00022692"/>
    </source>
</evidence>
<feature type="transmembrane region" description="Helical" evidence="8">
    <location>
        <begin position="818"/>
        <end position="837"/>
    </location>
</feature>
<feature type="transmembrane region" description="Helical" evidence="8">
    <location>
        <begin position="779"/>
        <end position="798"/>
    </location>
</feature>
<keyword evidence="5" id="KW-1278">Translocase</keyword>
<keyword evidence="3" id="KW-0547">Nucleotide-binding</keyword>
<keyword evidence="2 8" id="KW-0812">Transmembrane</keyword>
<protein>
    <submittedName>
        <fullName evidence="10">ATPase</fullName>
    </submittedName>
</protein>
<dbReference type="PANTHER" id="PTHR42861">
    <property type="entry name" value="CALCIUM-TRANSPORTING ATPASE"/>
    <property type="match status" value="1"/>
</dbReference>
<dbReference type="EMBL" id="BHVU01000446">
    <property type="protein sequence ID" value="GCA95713.1"/>
    <property type="molecule type" value="Genomic_DNA"/>
</dbReference>
<dbReference type="InterPro" id="IPR004014">
    <property type="entry name" value="ATPase_P-typ_cation-transptr_N"/>
</dbReference>
<evidence type="ECO:0000256" key="3">
    <source>
        <dbReference type="ARBA" id="ARBA00022741"/>
    </source>
</evidence>
<dbReference type="Pfam" id="PF00690">
    <property type="entry name" value="Cation_ATPase_N"/>
    <property type="match status" value="1"/>
</dbReference>
<dbReference type="SUPFAM" id="SSF56784">
    <property type="entry name" value="HAD-like"/>
    <property type="match status" value="1"/>
</dbReference>
<evidence type="ECO:0000313" key="11">
    <source>
        <dbReference type="Proteomes" id="UP000321223"/>
    </source>
</evidence>
<dbReference type="SUPFAM" id="SSF81665">
    <property type="entry name" value="Calcium ATPase, transmembrane domain M"/>
    <property type="match status" value="1"/>
</dbReference>
<feature type="transmembrane region" description="Helical" evidence="8">
    <location>
        <begin position="70"/>
        <end position="86"/>
    </location>
</feature>
<feature type="transmembrane region" description="Helical" evidence="8">
    <location>
        <begin position="677"/>
        <end position="697"/>
    </location>
</feature>
<feature type="transmembrane region" description="Helical" evidence="8">
    <location>
        <begin position="852"/>
        <end position="872"/>
    </location>
</feature>
<dbReference type="Pfam" id="PF00702">
    <property type="entry name" value="Hydrolase"/>
    <property type="match status" value="1"/>
</dbReference>
<dbReference type="InterPro" id="IPR023299">
    <property type="entry name" value="ATPase_P-typ_cyto_dom_N"/>
</dbReference>
<feature type="transmembrane region" description="Helical" evidence="8">
    <location>
        <begin position="703"/>
        <end position="725"/>
    </location>
</feature>
<comment type="subcellular location">
    <subcellularLocation>
        <location evidence="1">Membrane</location>
        <topology evidence="1">Multi-pass membrane protein</topology>
    </subcellularLocation>
</comment>
<proteinExistence type="predicted"/>
<feature type="transmembrane region" description="Helical" evidence="8">
    <location>
        <begin position="45"/>
        <end position="64"/>
    </location>
</feature>
<dbReference type="InterPro" id="IPR001757">
    <property type="entry name" value="P_typ_ATPase"/>
</dbReference>
<evidence type="ECO:0000256" key="8">
    <source>
        <dbReference type="SAM" id="Phobius"/>
    </source>
</evidence>
<dbReference type="NCBIfam" id="TIGR01494">
    <property type="entry name" value="ATPase_P-type"/>
    <property type="match status" value="2"/>
</dbReference>
<evidence type="ECO:0000256" key="6">
    <source>
        <dbReference type="ARBA" id="ARBA00022989"/>
    </source>
</evidence>
<dbReference type="Proteomes" id="UP000321223">
    <property type="component" value="Unassembled WGS sequence"/>
</dbReference>
<dbReference type="SFLD" id="SFLDS00003">
    <property type="entry name" value="Haloacid_Dehalogenase"/>
    <property type="match status" value="1"/>
</dbReference>
<feature type="domain" description="Cation-transporting P-type ATPase N-terminal" evidence="9">
    <location>
        <begin position="4"/>
        <end position="66"/>
    </location>
</feature>
<keyword evidence="4" id="KW-0067">ATP-binding</keyword>
<dbReference type="InterPro" id="IPR036412">
    <property type="entry name" value="HAD-like_sf"/>
</dbReference>
<dbReference type="Gene3D" id="1.20.1110.10">
    <property type="entry name" value="Calcium-transporting ATPase, transmembrane domain"/>
    <property type="match status" value="2"/>
</dbReference>
<accession>A0A510PQH9</accession>
<dbReference type="InterPro" id="IPR044492">
    <property type="entry name" value="P_typ_ATPase_HD_dom"/>
</dbReference>
<dbReference type="RefSeq" id="WP_147073640.1">
    <property type="nucleotide sequence ID" value="NZ_BHVU01000446.1"/>
</dbReference>
<name>A0A510PQH9_MICAE</name>
<dbReference type="Pfam" id="PF00122">
    <property type="entry name" value="E1-E2_ATPase"/>
    <property type="match status" value="1"/>
</dbReference>
<dbReference type="SFLD" id="SFLDF00027">
    <property type="entry name" value="p-type_atpase"/>
    <property type="match status" value="1"/>
</dbReference>
<evidence type="ECO:0000256" key="4">
    <source>
        <dbReference type="ARBA" id="ARBA00022840"/>
    </source>
</evidence>
<dbReference type="Gene3D" id="3.40.50.1000">
    <property type="entry name" value="HAD superfamily/HAD-like"/>
    <property type="match status" value="2"/>
</dbReference>
<dbReference type="GO" id="GO:0016887">
    <property type="term" value="F:ATP hydrolysis activity"/>
    <property type="evidence" value="ECO:0007669"/>
    <property type="project" value="InterPro"/>
</dbReference>